<organism evidence="4 5">
    <name type="scientific">Hibiscus sabdariffa</name>
    <name type="common">roselle</name>
    <dbReference type="NCBI Taxonomy" id="183260"/>
    <lineage>
        <taxon>Eukaryota</taxon>
        <taxon>Viridiplantae</taxon>
        <taxon>Streptophyta</taxon>
        <taxon>Embryophyta</taxon>
        <taxon>Tracheophyta</taxon>
        <taxon>Spermatophyta</taxon>
        <taxon>Magnoliopsida</taxon>
        <taxon>eudicotyledons</taxon>
        <taxon>Gunneridae</taxon>
        <taxon>Pentapetalae</taxon>
        <taxon>rosids</taxon>
        <taxon>malvids</taxon>
        <taxon>Malvales</taxon>
        <taxon>Malvaceae</taxon>
        <taxon>Malvoideae</taxon>
        <taxon>Hibiscus</taxon>
    </lineage>
</organism>
<protein>
    <submittedName>
        <fullName evidence="4">Uncharacterized protein</fullName>
    </submittedName>
</protein>
<reference evidence="4 5" key="1">
    <citation type="journal article" date="2024" name="G3 (Bethesda)">
        <title>Genome assembly of Hibiscus sabdariffa L. provides insights into metabolisms of medicinal natural products.</title>
        <authorList>
            <person name="Kim T."/>
        </authorList>
    </citation>
    <scope>NUCLEOTIDE SEQUENCE [LARGE SCALE GENOMIC DNA]</scope>
    <source>
        <strain evidence="4">TK-2024</strain>
        <tissue evidence="4">Old leaves</tissue>
    </source>
</reference>
<dbReference type="InterPro" id="IPR021109">
    <property type="entry name" value="Peptidase_aspartic_dom_sf"/>
</dbReference>
<dbReference type="SUPFAM" id="SSF50630">
    <property type="entry name" value="Acid proteases"/>
    <property type="match status" value="1"/>
</dbReference>
<evidence type="ECO:0000256" key="1">
    <source>
        <dbReference type="ARBA" id="ARBA00007447"/>
    </source>
</evidence>
<sequence length="119" mass="12910">MAGLGKSKVSMPSLFSSAFSFPGKFVICLGSSNGVIFFGDGPYRFLASNIDISKSLVYTPLILNLFSTERVSYQGGPSTDYFIGVKGISINEKPVALNKTLLFINKQGHGGRDEIRIEH</sequence>
<feature type="domain" description="Xylanase inhibitor C-terminal" evidence="2">
    <location>
        <begin position="80"/>
        <end position="111"/>
    </location>
</feature>
<gene>
    <name evidence="4" type="ORF">V6N11_048920</name>
</gene>
<dbReference type="PANTHER" id="PTHR47965:SF103">
    <property type="entry name" value="EUKARYOTIC ASPARTYL PROTEASE FAMILY PROTEIN"/>
    <property type="match status" value="1"/>
</dbReference>
<comment type="similarity">
    <text evidence="1">Belongs to the peptidase A1 family.</text>
</comment>
<dbReference type="Gene3D" id="2.40.70.10">
    <property type="entry name" value="Acid Proteases"/>
    <property type="match status" value="2"/>
</dbReference>
<dbReference type="Proteomes" id="UP001396334">
    <property type="component" value="Unassembled WGS sequence"/>
</dbReference>
<name>A0ABR2PX82_9ROSI</name>
<keyword evidence="5" id="KW-1185">Reference proteome</keyword>
<dbReference type="EMBL" id="JBBPBN010000050">
    <property type="protein sequence ID" value="KAK8992852.1"/>
    <property type="molecule type" value="Genomic_DNA"/>
</dbReference>
<feature type="domain" description="Xylanase inhibitor N-terminal" evidence="3">
    <location>
        <begin position="1"/>
        <end position="40"/>
    </location>
</feature>
<dbReference type="Pfam" id="PF14541">
    <property type="entry name" value="TAXi_C"/>
    <property type="match status" value="1"/>
</dbReference>
<accession>A0ABR2PX82</accession>
<evidence type="ECO:0000259" key="2">
    <source>
        <dbReference type="Pfam" id="PF14541"/>
    </source>
</evidence>
<dbReference type="PANTHER" id="PTHR47965">
    <property type="entry name" value="ASPARTYL PROTEASE-RELATED"/>
    <property type="match status" value="1"/>
</dbReference>
<evidence type="ECO:0000259" key="3">
    <source>
        <dbReference type="Pfam" id="PF14543"/>
    </source>
</evidence>
<evidence type="ECO:0000313" key="4">
    <source>
        <dbReference type="EMBL" id="KAK8992852.1"/>
    </source>
</evidence>
<proteinExistence type="inferred from homology"/>
<dbReference type="InterPro" id="IPR032861">
    <property type="entry name" value="TAXi_N"/>
</dbReference>
<evidence type="ECO:0000313" key="5">
    <source>
        <dbReference type="Proteomes" id="UP001396334"/>
    </source>
</evidence>
<dbReference type="InterPro" id="IPR001461">
    <property type="entry name" value="Aspartic_peptidase_A1"/>
</dbReference>
<dbReference type="Pfam" id="PF14543">
    <property type="entry name" value="TAXi_N"/>
    <property type="match status" value="1"/>
</dbReference>
<dbReference type="InterPro" id="IPR032799">
    <property type="entry name" value="TAXi_C"/>
</dbReference>
<comment type="caution">
    <text evidence="4">The sequence shown here is derived from an EMBL/GenBank/DDBJ whole genome shotgun (WGS) entry which is preliminary data.</text>
</comment>